<dbReference type="GO" id="GO:0007165">
    <property type="term" value="P:signal transduction"/>
    <property type="evidence" value="ECO:0007669"/>
    <property type="project" value="UniProtKB-KW"/>
</dbReference>
<feature type="transmembrane region" description="Helical" evidence="10">
    <location>
        <begin position="299"/>
        <end position="319"/>
    </location>
</feature>
<dbReference type="GO" id="GO:0004984">
    <property type="term" value="F:olfactory receptor activity"/>
    <property type="evidence" value="ECO:0007669"/>
    <property type="project" value="InterPro"/>
</dbReference>
<evidence type="ECO:0000256" key="1">
    <source>
        <dbReference type="ARBA" id="ARBA00004651"/>
    </source>
</evidence>
<feature type="transmembrane region" description="Helical" evidence="10">
    <location>
        <begin position="240"/>
        <end position="257"/>
    </location>
</feature>
<evidence type="ECO:0000256" key="9">
    <source>
        <dbReference type="ARBA" id="ARBA00023224"/>
    </source>
</evidence>
<dbReference type="STRING" id="94128.A0A2A3ESE1"/>
<gene>
    <name evidence="11" type="ORF">APICC_02391</name>
</gene>
<organism evidence="11 12">
    <name type="scientific">Apis cerana cerana</name>
    <name type="common">Oriental honeybee</name>
    <dbReference type="NCBI Taxonomy" id="94128"/>
    <lineage>
        <taxon>Eukaryota</taxon>
        <taxon>Metazoa</taxon>
        <taxon>Ecdysozoa</taxon>
        <taxon>Arthropoda</taxon>
        <taxon>Hexapoda</taxon>
        <taxon>Insecta</taxon>
        <taxon>Pterygota</taxon>
        <taxon>Neoptera</taxon>
        <taxon>Endopterygota</taxon>
        <taxon>Hymenoptera</taxon>
        <taxon>Apocrita</taxon>
        <taxon>Aculeata</taxon>
        <taxon>Apoidea</taxon>
        <taxon>Anthophila</taxon>
        <taxon>Apidae</taxon>
        <taxon>Apis</taxon>
    </lineage>
</organism>
<evidence type="ECO:0000256" key="2">
    <source>
        <dbReference type="ARBA" id="ARBA00022475"/>
    </source>
</evidence>
<feature type="transmembrane region" description="Helical" evidence="10">
    <location>
        <begin position="67"/>
        <end position="89"/>
    </location>
</feature>
<dbReference type="Proteomes" id="UP000242457">
    <property type="component" value="Unassembled WGS sequence"/>
</dbReference>
<dbReference type="GO" id="GO:0005886">
    <property type="term" value="C:plasma membrane"/>
    <property type="evidence" value="ECO:0007669"/>
    <property type="project" value="UniProtKB-SubCell"/>
</dbReference>
<evidence type="ECO:0000256" key="3">
    <source>
        <dbReference type="ARBA" id="ARBA00022606"/>
    </source>
</evidence>
<dbReference type="EMBL" id="KZ288189">
    <property type="protein sequence ID" value="PBC34675.1"/>
    <property type="molecule type" value="Genomic_DNA"/>
</dbReference>
<evidence type="ECO:0000256" key="5">
    <source>
        <dbReference type="ARBA" id="ARBA00022725"/>
    </source>
</evidence>
<keyword evidence="9 10" id="KW-0807">Transducer</keyword>
<dbReference type="Pfam" id="PF02949">
    <property type="entry name" value="7tm_6"/>
    <property type="match status" value="1"/>
</dbReference>
<keyword evidence="4 10" id="KW-0812">Transmembrane</keyword>
<dbReference type="AlphaFoldDB" id="A0A2A3ESE1"/>
<evidence type="ECO:0000313" key="12">
    <source>
        <dbReference type="Proteomes" id="UP000242457"/>
    </source>
</evidence>
<comment type="similarity">
    <text evidence="10">Belongs to the insect chemoreceptor superfamily. Heteromeric odorant receptor channel (TC 1.A.69) family.</text>
</comment>
<comment type="subcellular location">
    <subcellularLocation>
        <location evidence="1 10">Cell membrane</location>
        <topology evidence="1 10">Multi-pass membrane protein</topology>
    </subcellularLocation>
</comment>
<evidence type="ECO:0000256" key="8">
    <source>
        <dbReference type="ARBA" id="ARBA00023170"/>
    </source>
</evidence>
<keyword evidence="7 10" id="KW-0472">Membrane</keyword>
<sequence>MKNRLTPEKAILFTKLSVALTCSWPPSPLATKVQHLFFNALWCIAFLTSVMLFLPLLAAIYEYRKHPIILGKTVSLAAAVAQVTIKMIICRLQQKRFQVLYSEMENFCKQATNEEKIILQRYVDRYKYFHSFYILWSFLTTIFVICGPLYTVQTFPTHAIYPFSVRCHPYKGLIFFHQSFVGFQVSSGMAIDTQIALLLRYAAARFEILGIEFNNTKSDGEFDACIEKHNELLRILNAQYLYIVYFYSDILILSNSHRCLREIRRSIKFLILATNGTTVIAVIFGSLNLIANQPLALKALYAIVVFSASVELFMYAWPADSLMRMTMKMATKVYNMDWYGRDIRTQRKILFIILRSQKYESFGIHGIVPALSLSYYGKYLYTSLSYFNALRIMVEDTVN</sequence>
<name>A0A2A3ESE1_APICC</name>
<keyword evidence="2" id="KW-1003">Cell membrane</keyword>
<proteinExistence type="inferred from homology"/>
<dbReference type="InterPro" id="IPR004117">
    <property type="entry name" value="7tm6_olfct_rcpt"/>
</dbReference>
<dbReference type="OrthoDB" id="7179992at2759"/>
<dbReference type="GO" id="GO:0005549">
    <property type="term" value="F:odorant binding"/>
    <property type="evidence" value="ECO:0007669"/>
    <property type="project" value="InterPro"/>
</dbReference>
<keyword evidence="12" id="KW-1185">Reference proteome</keyword>
<keyword evidence="6 10" id="KW-1133">Transmembrane helix</keyword>
<evidence type="ECO:0000256" key="6">
    <source>
        <dbReference type="ARBA" id="ARBA00022989"/>
    </source>
</evidence>
<feature type="transmembrane region" description="Helical" evidence="10">
    <location>
        <begin position="128"/>
        <end position="150"/>
    </location>
</feature>
<evidence type="ECO:0000256" key="4">
    <source>
        <dbReference type="ARBA" id="ARBA00022692"/>
    </source>
</evidence>
<protein>
    <recommendedName>
        <fullName evidence="10">Odorant receptor</fullName>
    </recommendedName>
</protein>
<evidence type="ECO:0000313" key="11">
    <source>
        <dbReference type="EMBL" id="PBC34675.1"/>
    </source>
</evidence>
<keyword evidence="5 10" id="KW-0552">Olfaction</keyword>
<dbReference type="PANTHER" id="PTHR21137:SF35">
    <property type="entry name" value="ODORANT RECEPTOR 19A-RELATED"/>
    <property type="match status" value="1"/>
</dbReference>
<comment type="caution">
    <text evidence="10">Lacks conserved residue(s) required for the propagation of feature annotation.</text>
</comment>
<feature type="transmembrane region" description="Helical" evidence="10">
    <location>
        <begin position="269"/>
        <end position="287"/>
    </location>
</feature>
<evidence type="ECO:0000256" key="10">
    <source>
        <dbReference type="RuleBase" id="RU351113"/>
    </source>
</evidence>
<reference evidence="11 12" key="1">
    <citation type="submission" date="2014-07" db="EMBL/GenBank/DDBJ databases">
        <title>Genomic and transcriptomic analysis on Apis cerana provide comprehensive insights into honey bee biology.</title>
        <authorList>
            <person name="Diao Q."/>
            <person name="Sun L."/>
            <person name="Zheng H."/>
            <person name="Zheng H."/>
            <person name="Xu S."/>
            <person name="Wang S."/>
            <person name="Zeng Z."/>
            <person name="Hu F."/>
            <person name="Su S."/>
            <person name="Wu J."/>
        </authorList>
    </citation>
    <scope>NUCLEOTIDE SEQUENCE [LARGE SCALE GENOMIC DNA]</scope>
    <source>
        <tissue evidence="11">Pupae without intestine</tissue>
    </source>
</reference>
<evidence type="ECO:0000256" key="7">
    <source>
        <dbReference type="ARBA" id="ARBA00023136"/>
    </source>
</evidence>
<feature type="transmembrane region" description="Helical" evidence="10">
    <location>
        <begin position="36"/>
        <end position="61"/>
    </location>
</feature>
<keyword evidence="3 10" id="KW-0716">Sensory transduction</keyword>
<keyword evidence="8 10" id="KW-0675">Receptor</keyword>
<dbReference type="PANTHER" id="PTHR21137">
    <property type="entry name" value="ODORANT RECEPTOR"/>
    <property type="match status" value="1"/>
</dbReference>
<accession>A0A2A3ESE1</accession>